<proteinExistence type="inferred from homology"/>
<dbReference type="GO" id="GO:0005840">
    <property type="term" value="C:ribosome"/>
    <property type="evidence" value="ECO:0007669"/>
    <property type="project" value="UniProtKB-KW"/>
</dbReference>
<keyword evidence="2" id="KW-0699">rRNA-binding</keyword>
<keyword evidence="4 6" id="KW-0689">Ribosomal protein</keyword>
<keyword evidence="3" id="KW-0694">RNA-binding</keyword>
<dbReference type="GO" id="GO:0006412">
    <property type="term" value="P:translation"/>
    <property type="evidence" value="ECO:0007669"/>
    <property type="project" value="InterPro"/>
</dbReference>
<dbReference type="GO" id="GO:0003735">
    <property type="term" value="F:structural constituent of ribosome"/>
    <property type="evidence" value="ECO:0007669"/>
    <property type="project" value="InterPro"/>
</dbReference>
<reference evidence="6" key="1">
    <citation type="submission" date="2019-08" db="EMBL/GenBank/DDBJ databases">
        <authorList>
            <person name="Kucharzyk K."/>
            <person name="Murdoch R.W."/>
            <person name="Higgins S."/>
            <person name="Loffler F."/>
        </authorList>
    </citation>
    <scope>NUCLEOTIDE SEQUENCE</scope>
</reference>
<dbReference type="InterPro" id="IPR012677">
    <property type="entry name" value="Nucleotide-bd_a/b_plait_sf"/>
</dbReference>
<name>A0A645D095_9ZZZZ</name>
<keyword evidence="5" id="KW-0687">Ribonucleoprotein</keyword>
<evidence type="ECO:0000256" key="5">
    <source>
        <dbReference type="ARBA" id="ARBA00023274"/>
    </source>
</evidence>
<dbReference type="GO" id="GO:0019843">
    <property type="term" value="F:rRNA binding"/>
    <property type="evidence" value="ECO:0007669"/>
    <property type="project" value="UniProtKB-KW"/>
</dbReference>
<evidence type="ECO:0000256" key="4">
    <source>
        <dbReference type="ARBA" id="ARBA00022980"/>
    </source>
</evidence>
<evidence type="ECO:0000256" key="3">
    <source>
        <dbReference type="ARBA" id="ARBA00022884"/>
    </source>
</evidence>
<dbReference type="NCBIfam" id="NF004363">
    <property type="entry name" value="PRK05738.2-4"/>
    <property type="match status" value="1"/>
</dbReference>
<evidence type="ECO:0000313" key="6">
    <source>
        <dbReference type="EMBL" id="MPM82836.1"/>
    </source>
</evidence>
<gene>
    <name evidence="6" type="primary">rplW_38</name>
    <name evidence="6" type="ORF">SDC9_129898</name>
</gene>
<accession>A0A645D095</accession>
<comment type="caution">
    <text evidence="6">The sequence shown here is derived from an EMBL/GenBank/DDBJ whole genome shotgun (WGS) entry which is preliminary data.</text>
</comment>
<dbReference type="PROSITE" id="PS00050">
    <property type="entry name" value="RIBOSOMAL_L23"/>
    <property type="match status" value="1"/>
</dbReference>
<dbReference type="Gene3D" id="3.30.70.330">
    <property type="match status" value="1"/>
</dbReference>
<dbReference type="InterPro" id="IPR012678">
    <property type="entry name" value="Ribosomal_uL23/eL15/eS24_sf"/>
</dbReference>
<comment type="similarity">
    <text evidence="1">Belongs to the universal ribosomal protein uL23 family.</text>
</comment>
<dbReference type="SUPFAM" id="SSF54189">
    <property type="entry name" value="Ribosomal proteins S24e, L23 and L15e"/>
    <property type="match status" value="1"/>
</dbReference>
<dbReference type="PANTHER" id="PTHR11620">
    <property type="entry name" value="60S RIBOSOMAL PROTEIN L23A"/>
    <property type="match status" value="1"/>
</dbReference>
<organism evidence="6">
    <name type="scientific">bioreactor metagenome</name>
    <dbReference type="NCBI Taxonomy" id="1076179"/>
    <lineage>
        <taxon>unclassified sequences</taxon>
        <taxon>metagenomes</taxon>
        <taxon>ecological metagenomes</taxon>
    </lineage>
</organism>
<dbReference type="Pfam" id="PF00276">
    <property type="entry name" value="Ribosomal_L23"/>
    <property type="match status" value="1"/>
</dbReference>
<dbReference type="GO" id="GO:1990904">
    <property type="term" value="C:ribonucleoprotein complex"/>
    <property type="evidence" value="ECO:0007669"/>
    <property type="project" value="UniProtKB-KW"/>
</dbReference>
<dbReference type="AlphaFoldDB" id="A0A645D095"/>
<evidence type="ECO:0000256" key="2">
    <source>
        <dbReference type="ARBA" id="ARBA00022730"/>
    </source>
</evidence>
<sequence length="100" mass="11316">MALKLTSWDIIRKPVITEKSMAGMEARKYTFLVHVDADKTMIKNAVEEAFGVTVESVKTQNRLGKDKRVGVHMGKRPDTKKAVVTLTQDSKSIEFFENMN</sequence>
<evidence type="ECO:0000256" key="1">
    <source>
        <dbReference type="ARBA" id="ARBA00006700"/>
    </source>
</evidence>
<protein>
    <submittedName>
        <fullName evidence="6">50S ribosomal protein L23</fullName>
    </submittedName>
</protein>
<dbReference type="EMBL" id="VSSQ01031796">
    <property type="protein sequence ID" value="MPM82836.1"/>
    <property type="molecule type" value="Genomic_DNA"/>
</dbReference>
<dbReference type="InterPro" id="IPR001014">
    <property type="entry name" value="Ribosomal_uL23_CS"/>
</dbReference>
<dbReference type="FunFam" id="3.30.70.330:FF:000001">
    <property type="entry name" value="50S ribosomal protein L23"/>
    <property type="match status" value="1"/>
</dbReference>
<dbReference type="HAMAP" id="MF_01369_B">
    <property type="entry name" value="Ribosomal_uL23_B"/>
    <property type="match status" value="1"/>
</dbReference>
<dbReference type="InterPro" id="IPR013025">
    <property type="entry name" value="Ribosomal_uL23-like"/>
</dbReference>